<feature type="compositionally biased region" description="Basic and acidic residues" evidence="2">
    <location>
        <begin position="399"/>
        <end position="415"/>
    </location>
</feature>
<feature type="region of interest" description="Disordered" evidence="2">
    <location>
        <begin position="288"/>
        <end position="454"/>
    </location>
</feature>
<evidence type="ECO:0000313" key="4">
    <source>
        <dbReference type="EMBL" id="WAR21669.1"/>
    </source>
</evidence>
<feature type="compositionally biased region" description="Polar residues" evidence="2">
    <location>
        <begin position="362"/>
        <end position="381"/>
    </location>
</feature>
<feature type="domain" description="Coiled-coil SMC6 And NSE5 INteracting (CANIN)" evidence="3">
    <location>
        <begin position="918"/>
        <end position="994"/>
    </location>
</feature>
<feature type="region of interest" description="Disordered" evidence="2">
    <location>
        <begin position="627"/>
        <end position="651"/>
    </location>
</feature>
<name>A0ABY7FKG3_MYAAR</name>
<organism evidence="4 5">
    <name type="scientific">Mya arenaria</name>
    <name type="common">Soft-shell clam</name>
    <dbReference type="NCBI Taxonomy" id="6604"/>
    <lineage>
        <taxon>Eukaryota</taxon>
        <taxon>Metazoa</taxon>
        <taxon>Spiralia</taxon>
        <taxon>Lophotrochozoa</taxon>
        <taxon>Mollusca</taxon>
        <taxon>Bivalvia</taxon>
        <taxon>Autobranchia</taxon>
        <taxon>Heteroconchia</taxon>
        <taxon>Euheterodonta</taxon>
        <taxon>Imparidentia</taxon>
        <taxon>Neoheterodontei</taxon>
        <taxon>Myida</taxon>
        <taxon>Myoidea</taxon>
        <taxon>Myidae</taxon>
        <taxon>Mya</taxon>
    </lineage>
</organism>
<feature type="compositionally biased region" description="Low complexity" evidence="2">
    <location>
        <begin position="382"/>
        <end position="393"/>
    </location>
</feature>
<gene>
    <name evidence="4" type="ORF">MAR_015643</name>
</gene>
<feature type="compositionally biased region" description="Basic and acidic residues" evidence="2">
    <location>
        <begin position="635"/>
        <end position="644"/>
    </location>
</feature>
<dbReference type="EMBL" id="CP111023">
    <property type="protein sequence ID" value="WAR21669.1"/>
    <property type="molecule type" value="Genomic_DNA"/>
</dbReference>
<feature type="compositionally biased region" description="Polar residues" evidence="2">
    <location>
        <begin position="343"/>
        <end position="355"/>
    </location>
</feature>
<comment type="similarity">
    <text evidence="1">Belongs to the FAM178 family.</text>
</comment>
<feature type="region of interest" description="Disordered" evidence="2">
    <location>
        <begin position="466"/>
        <end position="505"/>
    </location>
</feature>
<feature type="region of interest" description="Disordered" evidence="2">
    <location>
        <begin position="1"/>
        <end position="30"/>
    </location>
</feature>
<feature type="region of interest" description="Disordered" evidence="2">
    <location>
        <begin position="166"/>
        <end position="272"/>
    </location>
</feature>
<accession>A0ABY7FKG3</accession>
<dbReference type="InterPro" id="IPR044276">
    <property type="entry name" value="CANIN_dom"/>
</dbReference>
<sequence length="1166" mass="132303">MLHAENMGDWYNGHRPRYTQPAYGGSLPTVQTGQRYEDWEMGRETGINPSMQTRLIHVHEQRGPHFNPSGHYYNNAQSDNVDYLPEDTPGYRPYDQSLQEETNRYQPYDQSLPKETPGYQAYDQSLPEETPGYRAYDQLWPEETRGYQQYDQSLPEETSGYRAYDQLLPGETPGYRAYDKSLSGETPGYQPYDTSLPDETQRYQPYDQPLPEETQRYQPYDQPLPEETPGYRLYDQPLLEETPGYQPYDQPLPEETQRYQPYDQPLPEETQRYRPYDQSLPEERYQPLNQLLPGKSPGHHAYDRPYGGGRNNAQRSHGLQNFNQLGGMSKSRGYNNRGRIVPSSFSGRQYNSSSGRGKKAFTAQNHRNLTSVKTFSPKYNPSTSDVSTKKSSTGPVKMNSKEKVEINKHSVEKESSVTVSITLDNEEQSSVTEETTEVNAITEQEPNVAKEDKEPVLNLFATLKETSGKHGLTENEEEPLSCDSTHNASNHKLDNLEGNPLHNNQRKEDKILVKNVSDVSHGIDNVCLSEKMSKTNSSSACFLEPENDTSVKLDGKDVKNCEGFGREDAGCGGNVDTENQSGIPLPSIQQLQERVMEKIKNKSPMRNLLAEQAASLSIKWTAHQSTNMNSEFDDGNQKELDHGGPDNGNEIEREDEFDEIEVEFDVISGNVKPKGVPDNGNEIEIEDALEEIGVEFDVRSKTERPKGGPDNDDKIEITDALKEVESESKDGQDNGYEIENIERAEDEHVEASGVTDLENIDCADVIMEQECSLDKSEVKKDAAMLDKESVYSSIEMELDSSEKYHDMLVNLEETMSKVLTLKDDNSVNKSSINMKGCNTIRENECSVPAHYLPHPRSSLNPARMVSTLVPYLDRESPVPKQMGYNLDSLLDAHREHDDIQKGGFARILEKPIVEVTGQLKTILFSGIIQLKFDKIPCKNELLRWLFFLMSVQKEYILQTGCCNLILDILKSQADKEETMWAPSLPDIVSVFLNFERPISSSLSTNPRFKRLTVCRMLANLCSHHHDKAHTIHLIPPTPMGVYLQRRVGYIMIHTLLDSAETFTDDDLSCLEIQDLVPFVDCLKELLESNPYLMSSIVTILDNCVKDMIARLTSKWTLDIQTTKHKQMKLFEFTSPMKTKITKVEHSQDTDSDDETPNKIPRVAITT</sequence>
<evidence type="ECO:0000256" key="2">
    <source>
        <dbReference type="SAM" id="MobiDB-lite"/>
    </source>
</evidence>
<proteinExistence type="inferred from homology"/>
<dbReference type="PANTHER" id="PTHR16046">
    <property type="entry name" value="SMC5-SMC6 COMPLEX LOCALIZATION FACTOR 2"/>
    <property type="match status" value="1"/>
</dbReference>
<evidence type="ECO:0000259" key="3">
    <source>
        <dbReference type="Pfam" id="PF14816"/>
    </source>
</evidence>
<feature type="region of interest" description="Disordered" evidence="2">
    <location>
        <begin position="1143"/>
        <end position="1166"/>
    </location>
</feature>
<evidence type="ECO:0000256" key="1">
    <source>
        <dbReference type="ARBA" id="ARBA00010311"/>
    </source>
</evidence>
<dbReference type="Pfam" id="PF14816">
    <property type="entry name" value="CANIN"/>
    <property type="match status" value="1"/>
</dbReference>
<evidence type="ECO:0000313" key="5">
    <source>
        <dbReference type="Proteomes" id="UP001164746"/>
    </source>
</evidence>
<dbReference type="PANTHER" id="PTHR16046:SF9">
    <property type="entry name" value="SMC5-SMC6 COMPLEX LOCALIZATION FACTOR PROTEIN 2"/>
    <property type="match status" value="1"/>
</dbReference>
<protein>
    <recommendedName>
        <fullName evidence="3">Coiled-coil SMC6 And NSE5 INteracting (CANIN) domain-containing protein</fullName>
    </recommendedName>
</protein>
<feature type="compositionally biased region" description="Polar residues" evidence="2">
    <location>
        <begin position="311"/>
        <end position="326"/>
    </location>
</feature>
<dbReference type="Proteomes" id="UP001164746">
    <property type="component" value="Chromosome 12"/>
</dbReference>
<dbReference type="InterPro" id="IPR026161">
    <property type="entry name" value="FAM178"/>
</dbReference>
<feature type="region of interest" description="Disordered" evidence="2">
    <location>
        <begin position="108"/>
        <end position="129"/>
    </location>
</feature>
<reference evidence="4" key="1">
    <citation type="submission" date="2022-11" db="EMBL/GenBank/DDBJ databases">
        <title>Centuries of genome instability and evolution in soft-shell clam transmissible cancer (bioRxiv).</title>
        <authorList>
            <person name="Hart S.F.M."/>
            <person name="Yonemitsu M.A."/>
            <person name="Giersch R.M."/>
            <person name="Beal B.F."/>
            <person name="Arriagada G."/>
            <person name="Davis B.W."/>
            <person name="Ostrander E.A."/>
            <person name="Goff S.P."/>
            <person name="Metzger M.J."/>
        </authorList>
    </citation>
    <scope>NUCLEOTIDE SEQUENCE</scope>
    <source>
        <strain evidence="4">MELC-2E11</strain>
        <tissue evidence="4">Siphon/mantle</tissue>
    </source>
</reference>
<keyword evidence="5" id="KW-1185">Reference proteome</keyword>